<keyword evidence="6" id="KW-0539">Nucleus</keyword>
<feature type="domain" description="mRNA decay factor PAT1" evidence="8">
    <location>
        <begin position="242"/>
        <end position="580"/>
    </location>
</feature>
<dbReference type="PANTHER" id="PTHR21551">
    <property type="entry name" value="TOPOISOMERASE II-ASSOCIATED PROTEIN PAT1"/>
    <property type="match status" value="1"/>
</dbReference>
<feature type="compositionally biased region" description="Low complexity" evidence="7">
    <location>
        <begin position="589"/>
        <end position="624"/>
    </location>
</feature>
<evidence type="ECO:0000256" key="1">
    <source>
        <dbReference type="ARBA" id="ARBA00004123"/>
    </source>
</evidence>
<feature type="region of interest" description="Disordered" evidence="7">
    <location>
        <begin position="721"/>
        <end position="761"/>
    </location>
</feature>
<dbReference type="Proteomes" id="UP001176521">
    <property type="component" value="Unassembled WGS sequence"/>
</dbReference>
<feature type="domain" description="mRNA decay factor PAT1" evidence="8">
    <location>
        <begin position="629"/>
        <end position="1088"/>
    </location>
</feature>
<feature type="region of interest" description="Disordered" evidence="7">
    <location>
        <begin position="931"/>
        <end position="951"/>
    </location>
</feature>
<dbReference type="InterPro" id="IPR039900">
    <property type="entry name" value="Pat1-like"/>
</dbReference>
<dbReference type="AlphaFoldDB" id="A0AAN6G8L5"/>
<evidence type="ECO:0000256" key="7">
    <source>
        <dbReference type="SAM" id="MobiDB-lite"/>
    </source>
</evidence>
<dbReference type="GO" id="GO:0000932">
    <property type="term" value="C:P-body"/>
    <property type="evidence" value="ECO:0007669"/>
    <property type="project" value="UniProtKB-SubCell"/>
</dbReference>
<feature type="domain" description="mRNA decay factor PAT1" evidence="8">
    <location>
        <begin position="1"/>
        <end position="82"/>
    </location>
</feature>
<keyword evidence="5" id="KW-0694">RNA-binding</keyword>
<evidence type="ECO:0000256" key="3">
    <source>
        <dbReference type="ARBA" id="ARBA00009138"/>
    </source>
</evidence>
<comment type="caution">
    <text evidence="9">The sequence shown here is derived from an EMBL/GenBank/DDBJ whole genome shotgun (WGS) entry which is preliminary data.</text>
</comment>
<feature type="compositionally biased region" description="Gly residues" evidence="7">
    <location>
        <begin position="94"/>
        <end position="117"/>
    </location>
</feature>
<evidence type="ECO:0000313" key="10">
    <source>
        <dbReference type="Proteomes" id="UP001176521"/>
    </source>
</evidence>
<keyword evidence="10" id="KW-1185">Reference proteome</keyword>
<dbReference type="GO" id="GO:0005634">
    <property type="term" value="C:nucleus"/>
    <property type="evidence" value="ECO:0007669"/>
    <property type="project" value="UniProtKB-SubCell"/>
</dbReference>
<feature type="compositionally biased region" description="Polar residues" evidence="7">
    <location>
        <begin position="342"/>
        <end position="353"/>
    </location>
</feature>
<sequence>MSFFGFDTTLPRDRHSGGGGGARGGGGGGKKNKTTEDIEVYTWGEERYDGLGDGLEEQGDDFNDDTFGIAPDKVGKDFDFSSTPGFGPDAGAASGPGGRQQGGGGKNSTGSAAGAGKGSKNASAFASSLEDLWAMPPFGGSSGGFFGAPAPAVQTKKAEPAHVAASQQPTPAASSPAPVQPSAPPGALNQDCAAHSHKCHLLTSPTHSRVTAPRSLAEIEAELLAGRSGPQQAQATPPQQLQQLFPFGQGLPPAAPQQQQGGARPAMTLAEVEAQMLARRTGTPTATPPHVPAQISHQQQGSQSGIPGLAALLGQQPMGAPVPPSGLAMLPQAPPQPLPASISATLQSAPSGQTVTAQQRVAAHIASMHALLNALPPHVRGAVLALPPALHFEALQDVVRQYPSLLAASRPGSNVEGGQPVDPPNEAVQQEAVRYMMERAAHRVEQEERAEAKRRVRMAKIHSMVRSVSAVAKGRSKLMSALLPLQSSHNNIMTNSDKDFITRIQVSQLVTNDPYSDDFYAHIYFAIRGNPNRPAALGAAPAGGNAKGGKRKTRQLTRRENAMLRMQQQVQRLVENRKERLEKLAAGQPVTSEVAPASSSAAPTAAGGNKSPAEGTSTPTSASATQTATLAGALGRISLGTAKNPKQMLSISPDALKSSAGMANDAVRQALQGASLDGSASTMSQQPIGPDGKRAPLSTYQVLSILEKLYDLVMSLEQRRRDVPAPTAPAADLKAAAAKKENEDGAAAGDEGADEASDLASATAKWQADQDALTATLWKELRVLEPLDISDPHPFVSILSTVKGKRFLPRALRHLSSEQTLTVLTMVVASFQTLDVVREAAALDAVPAHAVNAEPVVRARENLERQTEAFSSSIVPSMLSLMATAPLKIVSGMIALFVERNDVIRVARTRPGVAFLTIFLSRAETLKQNGAAAATSGTDGATPETPATSPEDLKQWGEIFNLLFHRLSSPGVLPSLFPSARLAESTPFGLATGAGIGSVSSAADEADEPVWNLTAALAVSASMEQQQVLVQELREKILENIFAAREVARRRQAAQGQLPAAGGEGEIDASDVRIRNVNLLLHALNLDATQITI</sequence>
<reference evidence="9" key="1">
    <citation type="journal article" date="2023" name="PhytoFront">
        <title>Draft Genome Resources of Seven Strains of Tilletia horrida, Causal Agent of Kernel Smut of Rice.</title>
        <authorList>
            <person name="Khanal S."/>
            <person name="Antony Babu S."/>
            <person name="Zhou X.G."/>
        </authorList>
    </citation>
    <scope>NUCLEOTIDE SEQUENCE</scope>
    <source>
        <strain evidence="9">TX3</strain>
    </source>
</reference>
<accession>A0AAN6G8L5</accession>
<dbReference type="InterPro" id="IPR019167">
    <property type="entry name" value="PAT1_dom"/>
</dbReference>
<protein>
    <submittedName>
        <fullName evidence="9">DNA topoisomerase 2-associated protein pat1</fullName>
    </submittedName>
</protein>
<feature type="region of interest" description="Disordered" evidence="7">
    <location>
        <begin position="674"/>
        <end position="694"/>
    </location>
</feature>
<feature type="compositionally biased region" description="Gly residues" evidence="7">
    <location>
        <begin position="17"/>
        <end position="29"/>
    </location>
</feature>
<evidence type="ECO:0000256" key="6">
    <source>
        <dbReference type="ARBA" id="ARBA00023242"/>
    </source>
</evidence>
<dbReference type="GO" id="GO:0000290">
    <property type="term" value="P:deadenylation-dependent decapping of nuclear-transcribed mRNA"/>
    <property type="evidence" value="ECO:0007669"/>
    <property type="project" value="InterPro"/>
</dbReference>
<feature type="region of interest" description="Disordered" evidence="7">
    <location>
        <begin position="1"/>
        <end position="36"/>
    </location>
</feature>
<dbReference type="GO" id="GO:0033962">
    <property type="term" value="P:P-body assembly"/>
    <property type="evidence" value="ECO:0007669"/>
    <property type="project" value="TreeGrafter"/>
</dbReference>
<feature type="region of interest" description="Disordered" evidence="7">
    <location>
        <begin position="150"/>
        <end position="190"/>
    </location>
</feature>
<feature type="compositionally biased region" description="Acidic residues" evidence="7">
    <location>
        <begin position="54"/>
        <end position="64"/>
    </location>
</feature>
<dbReference type="PANTHER" id="PTHR21551:SF0">
    <property type="entry name" value="PROTEIN ASSOCIATED WITH TOPO II RELATED-1, ISOFORM A"/>
    <property type="match status" value="1"/>
</dbReference>
<evidence type="ECO:0000313" key="9">
    <source>
        <dbReference type="EMBL" id="KAK0527026.1"/>
    </source>
</evidence>
<feature type="compositionally biased region" description="Low complexity" evidence="7">
    <location>
        <begin position="164"/>
        <end position="177"/>
    </location>
</feature>
<feature type="compositionally biased region" description="Low complexity" evidence="7">
    <location>
        <begin position="84"/>
        <end position="93"/>
    </location>
</feature>
<feature type="compositionally biased region" description="Low complexity" evidence="7">
    <location>
        <begin position="931"/>
        <end position="942"/>
    </location>
</feature>
<dbReference type="GO" id="GO:0003723">
    <property type="term" value="F:RNA binding"/>
    <property type="evidence" value="ECO:0007669"/>
    <property type="project" value="UniProtKB-KW"/>
</dbReference>
<evidence type="ECO:0000259" key="8">
    <source>
        <dbReference type="Pfam" id="PF09770"/>
    </source>
</evidence>
<feature type="compositionally biased region" description="Polar residues" evidence="7">
    <location>
        <begin position="678"/>
        <end position="687"/>
    </location>
</feature>
<comment type="similarity">
    <text evidence="3">Belongs to the PAT1 family.</text>
</comment>
<feature type="compositionally biased region" description="Low complexity" evidence="7">
    <location>
        <begin position="724"/>
        <end position="736"/>
    </location>
</feature>
<dbReference type="EMBL" id="JAPDMQ010000328">
    <property type="protein sequence ID" value="KAK0527026.1"/>
    <property type="molecule type" value="Genomic_DNA"/>
</dbReference>
<gene>
    <name evidence="9" type="primary">PAT1</name>
    <name evidence="9" type="ORF">OC842_005005</name>
</gene>
<evidence type="ECO:0000256" key="4">
    <source>
        <dbReference type="ARBA" id="ARBA00022490"/>
    </source>
</evidence>
<feature type="region of interest" description="Disordered" evidence="7">
    <location>
        <begin position="49"/>
        <end position="121"/>
    </location>
</feature>
<keyword evidence="4" id="KW-0963">Cytoplasm</keyword>
<feature type="region of interest" description="Disordered" evidence="7">
    <location>
        <begin position="244"/>
        <end position="265"/>
    </location>
</feature>
<organism evidence="9 10">
    <name type="scientific">Tilletia horrida</name>
    <dbReference type="NCBI Taxonomy" id="155126"/>
    <lineage>
        <taxon>Eukaryota</taxon>
        <taxon>Fungi</taxon>
        <taxon>Dikarya</taxon>
        <taxon>Basidiomycota</taxon>
        <taxon>Ustilaginomycotina</taxon>
        <taxon>Exobasidiomycetes</taxon>
        <taxon>Tilletiales</taxon>
        <taxon>Tilletiaceae</taxon>
        <taxon>Tilletia</taxon>
    </lineage>
</organism>
<comment type="subcellular location">
    <subcellularLocation>
        <location evidence="2">Cytoplasm</location>
        <location evidence="2">P-body</location>
    </subcellularLocation>
    <subcellularLocation>
        <location evidence="1">Nucleus</location>
    </subcellularLocation>
</comment>
<feature type="region of interest" description="Disordered" evidence="7">
    <location>
        <begin position="585"/>
        <end position="624"/>
    </location>
</feature>
<proteinExistence type="inferred from homology"/>
<evidence type="ECO:0000256" key="2">
    <source>
        <dbReference type="ARBA" id="ARBA00004201"/>
    </source>
</evidence>
<name>A0AAN6G8L5_9BASI</name>
<feature type="region of interest" description="Disordered" evidence="7">
    <location>
        <begin position="323"/>
        <end position="353"/>
    </location>
</feature>
<dbReference type="Pfam" id="PF09770">
    <property type="entry name" value="PAT1"/>
    <property type="match status" value="3"/>
</dbReference>
<evidence type="ECO:0000256" key="5">
    <source>
        <dbReference type="ARBA" id="ARBA00022884"/>
    </source>
</evidence>